<proteinExistence type="predicted"/>
<accession>A0ABS8G6S4</accession>
<dbReference type="EMBL" id="JAJEWP010000001">
    <property type="protein sequence ID" value="MCC2616250.1"/>
    <property type="molecule type" value="Genomic_DNA"/>
</dbReference>
<evidence type="ECO:0000256" key="1">
    <source>
        <dbReference type="SAM" id="MobiDB-lite"/>
    </source>
</evidence>
<keyword evidence="3" id="KW-1185">Reference proteome</keyword>
<name>A0ABS8G6S4_9ALTE</name>
<gene>
    <name evidence="2" type="ORF">LJ739_08360</name>
</gene>
<protein>
    <submittedName>
        <fullName evidence="2">Uncharacterized protein</fullName>
    </submittedName>
</protein>
<sequence length="188" mass="19747">MKSTKKIEDMGRQTLRAGAGAVEHSRDIAADKTDALYENGLELLQSLISRGEKVESALLEKLKVPAMIEDKIAALKAKLGFNGSTREQNLDILSAKVDALIEVVATLAEKKAAEEKAAKAAASKVTAAKTAKATTKSTATKASTTKATTRKSTTSKTSSSKSTTSAKKPASTTSRTRKSTTGTNKTSQ</sequence>
<organism evidence="2 3">
    <name type="scientific">Fluctibacter halophilus</name>
    <dbReference type="NCBI Taxonomy" id="226011"/>
    <lineage>
        <taxon>Bacteria</taxon>
        <taxon>Pseudomonadati</taxon>
        <taxon>Pseudomonadota</taxon>
        <taxon>Gammaproteobacteria</taxon>
        <taxon>Alteromonadales</taxon>
        <taxon>Alteromonadaceae</taxon>
        <taxon>Fluctibacter</taxon>
    </lineage>
</organism>
<evidence type="ECO:0000313" key="2">
    <source>
        <dbReference type="EMBL" id="MCC2616250.1"/>
    </source>
</evidence>
<dbReference type="Proteomes" id="UP001520878">
    <property type="component" value="Unassembled WGS sequence"/>
</dbReference>
<comment type="caution">
    <text evidence="2">The sequence shown here is derived from an EMBL/GenBank/DDBJ whole genome shotgun (WGS) entry which is preliminary data.</text>
</comment>
<evidence type="ECO:0000313" key="3">
    <source>
        <dbReference type="Proteomes" id="UP001520878"/>
    </source>
</evidence>
<feature type="compositionally biased region" description="Low complexity" evidence="1">
    <location>
        <begin position="119"/>
        <end position="188"/>
    </location>
</feature>
<dbReference type="RefSeq" id="WP_229159119.1">
    <property type="nucleotide sequence ID" value="NZ_JAJEWP010000001.1"/>
</dbReference>
<feature type="region of interest" description="Disordered" evidence="1">
    <location>
        <begin position="115"/>
        <end position="188"/>
    </location>
</feature>
<reference evidence="2 3" key="1">
    <citation type="submission" date="2021-10" db="EMBL/GenBank/DDBJ databases">
        <title>Draft genome of Aestuariibacter halophilus JC2043.</title>
        <authorList>
            <person name="Emsley S.A."/>
            <person name="Pfannmuller K.M."/>
            <person name="Ushijima B."/>
            <person name="Saw J.H."/>
            <person name="Videau P."/>
        </authorList>
    </citation>
    <scope>NUCLEOTIDE SEQUENCE [LARGE SCALE GENOMIC DNA]</scope>
    <source>
        <strain evidence="2 3">JC2043</strain>
    </source>
</reference>